<dbReference type="PANTHER" id="PTHR32000">
    <property type="entry name" value="SIMILAR TO HYPOTHETICAL PROTEIN"/>
    <property type="match status" value="1"/>
</dbReference>
<feature type="compositionally biased region" description="Acidic residues" evidence="1">
    <location>
        <begin position="238"/>
        <end position="255"/>
    </location>
</feature>
<evidence type="ECO:0000256" key="1">
    <source>
        <dbReference type="SAM" id="MobiDB-lite"/>
    </source>
</evidence>
<feature type="compositionally biased region" description="Polar residues" evidence="1">
    <location>
        <begin position="145"/>
        <end position="155"/>
    </location>
</feature>
<feature type="compositionally biased region" description="Basic and acidic residues" evidence="1">
    <location>
        <begin position="187"/>
        <end position="200"/>
    </location>
</feature>
<feature type="compositionally biased region" description="Polar residues" evidence="1">
    <location>
        <begin position="363"/>
        <end position="384"/>
    </location>
</feature>
<organism evidence="2">
    <name type="scientific">Phallusia mammillata</name>
    <dbReference type="NCBI Taxonomy" id="59560"/>
    <lineage>
        <taxon>Eukaryota</taxon>
        <taxon>Metazoa</taxon>
        <taxon>Chordata</taxon>
        <taxon>Tunicata</taxon>
        <taxon>Ascidiacea</taxon>
        <taxon>Phlebobranchia</taxon>
        <taxon>Ascidiidae</taxon>
        <taxon>Phallusia</taxon>
    </lineage>
</organism>
<feature type="region of interest" description="Disordered" evidence="1">
    <location>
        <begin position="318"/>
        <end position="347"/>
    </location>
</feature>
<protein>
    <submittedName>
        <fullName evidence="2">Uncharacterized protein C8orf34 homolog</fullName>
    </submittedName>
</protein>
<proteinExistence type="evidence at transcript level"/>
<reference evidence="2" key="1">
    <citation type="submission" date="2020-04" db="EMBL/GenBank/DDBJ databases">
        <authorList>
            <person name="Neveu A P."/>
        </authorList>
    </citation>
    <scope>NUCLEOTIDE SEQUENCE</scope>
    <source>
        <tissue evidence="2">Whole embryo</tissue>
    </source>
</reference>
<dbReference type="PANTHER" id="PTHR32000:SF3">
    <property type="entry name" value="RIKEN CDNA A830018L16 GENE"/>
    <property type="match status" value="1"/>
</dbReference>
<feature type="compositionally biased region" description="Polar residues" evidence="1">
    <location>
        <begin position="426"/>
        <end position="439"/>
    </location>
</feature>
<dbReference type="Pfam" id="PF17824">
    <property type="entry name" value="DUF5586"/>
    <property type="match status" value="1"/>
</dbReference>
<accession>A0A6F9D8W7</accession>
<dbReference type="AlphaFoldDB" id="A0A6F9D8W7"/>
<evidence type="ECO:0000313" key="2">
    <source>
        <dbReference type="EMBL" id="CAB3227214.1"/>
    </source>
</evidence>
<dbReference type="SUPFAM" id="SSF47391">
    <property type="entry name" value="Dimerization-anchoring domain of cAMP-dependent PK regulatory subunit"/>
    <property type="match status" value="1"/>
</dbReference>
<sequence>MSSKSRIHTYLVKNKISELFEEMMAKLVHDLPSNPVAYLSDMLKKKHQASQKILETKPILGQGSPVRSKSATLNLWSESDTPSPDKHKLSSTLPNKKDFEGSNKTGRQYNKPWLSHSKKSPTKDSKALSQSMPASTKPLWDRNAKSSQDLTQNETTVDGDADLRLIYAKPKIFGQISDNSSGLESEISSKHSDNKPDKTLKSQKPSKNVTQSKDQRRKALKAMVEKENMKNRTQTAEDAPESEDDETIEICEDFDDLHNEGVKSPPKGGVHTTRNLSHRKEEIELVLNMSKFFDSLGGAVSPMPEISAKQDISPEIEDDFESASQVTGPRHPVWETPESDADSTVSRHSSLLARRLNANMFDISNSTEARTKSQISKDNMATQKTTKERAGSAAYRAAEARKNKAAATKPKAVEDKTSTKIGGGSRAQSVVSNKGSISHRSNRSSIERPKTAQ</sequence>
<feature type="region of interest" description="Disordered" evidence="1">
    <location>
        <begin position="175"/>
        <end position="276"/>
    </location>
</feature>
<feature type="compositionally biased region" description="Polar residues" evidence="1">
    <location>
        <begin position="202"/>
        <end position="212"/>
    </location>
</feature>
<feature type="region of interest" description="Disordered" evidence="1">
    <location>
        <begin position="75"/>
        <end position="155"/>
    </location>
</feature>
<feature type="region of interest" description="Disordered" evidence="1">
    <location>
        <begin position="363"/>
        <end position="453"/>
    </location>
</feature>
<name>A0A6F9D8W7_9ASCI</name>
<dbReference type="EMBL" id="LR783511">
    <property type="protein sequence ID" value="CAB3227214.1"/>
    <property type="molecule type" value="mRNA"/>
</dbReference>
<gene>
    <name evidence="2" type="primary">C8orf34</name>
</gene>
<dbReference type="InterPro" id="IPR040687">
    <property type="entry name" value="DUF5586"/>
</dbReference>